<organism evidence="2 3">
    <name type="scientific">Shouchella xiaoxiensis</name>
    <dbReference type="NCBI Taxonomy" id="766895"/>
    <lineage>
        <taxon>Bacteria</taxon>
        <taxon>Bacillati</taxon>
        <taxon>Bacillota</taxon>
        <taxon>Bacilli</taxon>
        <taxon>Bacillales</taxon>
        <taxon>Bacillaceae</taxon>
        <taxon>Shouchella</taxon>
    </lineage>
</organism>
<feature type="transmembrane region" description="Helical" evidence="1">
    <location>
        <begin position="20"/>
        <end position="42"/>
    </location>
</feature>
<keyword evidence="1" id="KW-0472">Membrane</keyword>
<name>A0ABS2SZI8_9BACI</name>
<evidence type="ECO:0000313" key="3">
    <source>
        <dbReference type="Proteomes" id="UP001179280"/>
    </source>
</evidence>
<sequence>MVRQLQIEVNTDETLSKRELAILQTLLLTIISASTTAGSGVMKPIPTSNASLSVLCEFHNELEPQLAKERAERIKRLLLNGFRMSGLVTPEVEIKAR</sequence>
<reference evidence="2" key="1">
    <citation type="submission" date="2021-01" db="EMBL/GenBank/DDBJ databases">
        <title>Genomic Encyclopedia of Type Strains, Phase IV (KMG-IV): sequencing the most valuable type-strain genomes for metagenomic binning, comparative biology and taxonomic classification.</title>
        <authorList>
            <person name="Goeker M."/>
        </authorList>
    </citation>
    <scope>NUCLEOTIDE SEQUENCE</scope>
    <source>
        <strain evidence="2">DSM 21943</strain>
    </source>
</reference>
<proteinExistence type="predicted"/>
<keyword evidence="3" id="KW-1185">Reference proteome</keyword>
<comment type="caution">
    <text evidence="2">The sequence shown here is derived from an EMBL/GenBank/DDBJ whole genome shotgun (WGS) entry which is preliminary data.</text>
</comment>
<evidence type="ECO:0000313" key="2">
    <source>
        <dbReference type="EMBL" id="MBM7839652.1"/>
    </source>
</evidence>
<dbReference type="EMBL" id="JAFBCV010000009">
    <property type="protein sequence ID" value="MBM7839652.1"/>
    <property type="molecule type" value="Genomic_DNA"/>
</dbReference>
<dbReference type="Proteomes" id="UP001179280">
    <property type="component" value="Unassembled WGS sequence"/>
</dbReference>
<keyword evidence="1" id="KW-1133">Transmembrane helix</keyword>
<dbReference type="RefSeq" id="WP_054793849.1">
    <property type="nucleotide sequence ID" value="NZ_JAFBCV010000009.1"/>
</dbReference>
<evidence type="ECO:0000256" key="1">
    <source>
        <dbReference type="SAM" id="Phobius"/>
    </source>
</evidence>
<keyword evidence="1" id="KW-0812">Transmembrane</keyword>
<accession>A0ABS2SZI8</accession>
<gene>
    <name evidence="2" type="ORF">JOC54_002932</name>
</gene>
<protein>
    <submittedName>
        <fullName evidence="2">Uncharacterized protein</fullName>
    </submittedName>
</protein>